<dbReference type="Pfam" id="PF22694">
    <property type="entry name" value="CtpB_N-like"/>
    <property type="match status" value="1"/>
</dbReference>
<dbReference type="SMART" id="SM00245">
    <property type="entry name" value="TSPc"/>
    <property type="match status" value="1"/>
</dbReference>
<keyword evidence="8" id="KW-1185">Reference proteome</keyword>
<protein>
    <submittedName>
        <fullName evidence="7">PDZ domain-containing protein</fullName>
    </submittedName>
</protein>
<evidence type="ECO:0000256" key="3">
    <source>
        <dbReference type="ARBA" id="ARBA00022801"/>
    </source>
</evidence>
<dbReference type="GO" id="GO:0006508">
    <property type="term" value="P:proteolysis"/>
    <property type="evidence" value="ECO:0007669"/>
    <property type="project" value="UniProtKB-KW"/>
</dbReference>
<dbReference type="EMBL" id="CP033433">
    <property type="protein sequence ID" value="AYQ74839.1"/>
    <property type="molecule type" value="Genomic_DNA"/>
</dbReference>
<organism evidence="7 8">
    <name type="scientific">Cohnella candidum</name>
    <dbReference type="NCBI Taxonomy" id="2674991"/>
    <lineage>
        <taxon>Bacteria</taxon>
        <taxon>Bacillati</taxon>
        <taxon>Bacillota</taxon>
        <taxon>Bacilli</taxon>
        <taxon>Bacillales</taxon>
        <taxon>Paenibacillaceae</taxon>
        <taxon>Cohnella</taxon>
    </lineage>
</organism>
<keyword evidence="2" id="KW-0645">Protease</keyword>
<feature type="signal peptide" evidence="5">
    <location>
        <begin position="1"/>
        <end position="31"/>
    </location>
</feature>
<dbReference type="PANTHER" id="PTHR32060:SF30">
    <property type="entry name" value="CARBOXY-TERMINAL PROCESSING PROTEASE CTPA"/>
    <property type="match status" value="1"/>
</dbReference>
<dbReference type="GO" id="GO:0030288">
    <property type="term" value="C:outer membrane-bounded periplasmic space"/>
    <property type="evidence" value="ECO:0007669"/>
    <property type="project" value="TreeGrafter"/>
</dbReference>
<evidence type="ECO:0000256" key="4">
    <source>
        <dbReference type="ARBA" id="ARBA00022825"/>
    </source>
</evidence>
<dbReference type="Gene3D" id="3.30.750.44">
    <property type="match status" value="1"/>
</dbReference>
<dbReference type="SUPFAM" id="SSF52096">
    <property type="entry name" value="ClpP/crotonase"/>
    <property type="match status" value="1"/>
</dbReference>
<dbReference type="SUPFAM" id="SSF50156">
    <property type="entry name" value="PDZ domain-like"/>
    <property type="match status" value="1"/>
</dbReference>
<dbReference type="Pfam" id="PF13180">
    <property type="entry name" value="PDZ_2"/>
    <property type="match status" value="1"/>
</dbReference>
<dbReference type="Gene3D" id="2.30.42.10">
    <property type="match status" value="1"/>
</dbReference>
<dbReference type="PROSITE" id="PS50106">
    <property type="entry name" value="PDZ"/>
    <property type="match status" value="1"/>
</dbReference>
<evidence type="ECO:0000256" key="2">
    <source>
        <dbReference type="ARBA" id="ARBA00022670"/>
    </source>
</evidence>
<dbReference type="InterPro" id="IPR029045">
    <property type="entry name" value="ClpP/crotonase-like_dom_sf"/>
</dbReference>
<dbReference type="GO" id="GO:0008236">
    <property type="term" value="F:serine-type peptidase activity"/>
    <property type="evidence" value="ECO:0007669"/>
    <property type="project" value="UniProtKB-KW"/>
</dbReference>
<dbReference type="PANTHER" id="PTHR32060">
    <property type="entry name" value="TAIL-SPECIFIC PROTEASE"/>
    <property type="match status" value="1"/>
</dbReference>
<evidence type="ECO:0000256" key="5">
    <source>
        <dbReference type="SAM" id="SignalP"/>
    </source>
</evidence>
<comment type="similarity">
    <text evidence="1">Belongs to the peptidase S41A family.</text>
</comment>
<dbReference type="NCBIfam" id="TIGR00225">
    <property type="entry name" value="prc"/>
    <property type="match status" value="1"/>
</dbReference>
<dbReference type="InterPro" id="IPR001478">
    <property type="entry name" value="PDZ"/>
</dbReference>
<dbReference type="InterPro" id="IPR036034">
    <property type="entry name" value="PDZ_sf"/>
</dbReference>
<dbReference type="Proteomes" id="UP000269097">
    <property type="component" value="Chromosome"/>
</dbReference>
<name>A0A3G3K514_9BACL</name>
<dbReference type="InterPro" id="IPR004447">
    <property type="entry name" value="Peptidase_S41A"/>
</dbReference>
<keyword evidence="4" id="KW-0720">Serine protease</keyword>
<gene>
    <name evidence="7" type="ORF">EAV92_21175</name>
</gene>
<dbReference type="SMART" id="SM00228">
    <property type="entry name" value="PDZ"/>
    <property type="match status" value="1"/>
</dbReference>
<proteinExistence type="inferred from homology"/>
<feature type="domain" description="PDZ" evidence="6">
    <location>
        <begin position="89"/>
        <end position="170"/>
    </location>
</feature>
<accession>A0A3G3K514</accession>
<feature type="chain" id="PRO_5018200360" evidence="5">
    <location>
        <begin position="32"/>
        <end position="495"/>
    </location>
</feature>
<keyword evidence="3" id="KW-0378">Hydrolase</keyword>
<reference evidence="7 8" key="1">
    <citation type="submission" date="2018-10" db="EMBL/GenBank/DDBJ databases">
        <title>Genome Sequence of Cohnella sp.</title>
        <authorList>
            <person name="Srinivasan S."/>
            <person name="Kim M.K."/>
        </authorList>
    </citation>
    <scope>NUCLEOTIDE SEQUENCE [LARGE SCALE GENOMIC DNA]</scope>
    <source>
        <strain evidence="7 8">18JY8-7</strain>
    </source>
</reference>
<dbReference type="GO" id="GO:0007165">
    <property type="term" value="P:signal transduction"/>
    <property type="evidence" value="ECO:0007669"/>
    <property type="project" value="TreeGrafter"/>
</dbReference>
<dbReference type="Gene3D" id="3.30.457.10">
    <property type="entry name" value="Copper amine oxidase-like, N-terminal domain"/>
    <property type="match status" value="1"/>
</dbReference>
<evidence type="ECO:0000256" key="1">
    <source>
        <dbReference type="ARBA" id="ARBA00009179"/>
    </source>
</evidence>
<dbReference type="Pfam" id="PF03572">
    <property type="entry name" value="Peptidase_S41"/>
    <property type="match status" value="1"/>
</dbReference>
<dbReference type="InterPro" id="IPR012854">
    <property type="entry name" value="Cu_amine_oxidase-like_N"/>
</dbReference>
<evidence type="ECO:0000259" key="6">
    <source>
        <dbReference type="PROSITE" id="PS50106"/>
    </source>
</evidence>
<dbReference type="CDD" id="cd07560">
    <property type="entry name" value="Peptidase_S41_CPP"/>
    <property type="match status" value="1"/>
</dbReference>
<dbReference type="InterPro" id="IPR005151">
    <property type="entry name" value="Tail-specific_protease"/>
</dbReference>
<dbReference type="AlphaFoldDB" id="A0A3G3K514"/>
<dbReference type="RefSeq" id="WP_123042919.1">
    <property type="nucleotide sequence ID" value="NZ_CP033433.1"/>
</dbReference>
<evidence type="ECO:0000313" key="7">
    <source>
        <dbReference type="EMBL" id="AYQ74839.1"/>
    </source>
</evidence>
<dbReference type="GO" id="GO:0004175">
    <property type="term" value="F:endopeptidase activity"/>
    <property type="evidence" value="ECO:0007669"/>
    <property type="project" value="TreeGrafter"/>
</dbReference>
<keyword evidence="5" id="KW-0732">Signal</keyword>
<dbReference type="SUPFAM" id="SSF55383">
    <property type="entry name" value="Copper amine oxidase, domain N"/>
    <property type="match status" value="1"/>
</dbReference>
<dbReference type="InterPro" id="IPR036582">
    <property type="entry name" value="Mao_N_sf"/>
</dbReference>
<dbReference type="KEGG" id="coh:EAV92_21175"/>
<sequence length="495" mass="52675">MKRTTAPRVRRLLIGALAALALQLAPLQTFAAQQKSDDTLLEAFHLILDNHYTHPDENALLQAAIKGMLDSLDDPFSNYMSAEEYQDFMNAINQSYAGIGITIEADEESPALVVAGLVADAPASKAGILAGDRIVGIDGVAVTADTLEAAPAKIRGKEGTAVTLQVVRNGKRIDFTVIRASLQLPEVSSDDLGDGIAYIRIFTFGDNTASEFDQALKAATAKKPKGLVLDLRGNGGGSVLAALQVADQFLKSGKILIVHDQGEEAAIEADSEGTDLPVTVLIDENTASASEMLAGALQRNGRAKLVGVTSYGKGTMQAPYDLPNGSELKVSIDNWELPDGTSIQKTGLTPDVYIERPEAAANAAKQLLLPDRRQTLTLSRKSATGKLNGTIELIDVPSPRVASGVTYVPLRYVFESFGSQIDWDPDKRLIHFEHEGKKVTVDLRKQAVTIDGKKVAAVQAIRSFGESAYVSTAVIKAITGSAVNVTSAAVTMYSK</sequence>
<dbReference type="Gene3D" id="3.90.226.10">
    <property type="entry name" value="2-enoyl-CoA Hydratase, Chain A, domain 1"/>
    <property type="match status" value="1"/>
</dbReference>
<dbReference type="CDD" id="cd06782">
    <property type="entry name" value="cpPDZ_CPP-like"/>
    <property type="match status" value="1"/>
</dbReference>
<dbReference type="InterPro" id="IPR055210">
    <property type="entry name" value="CtpA/B_N"/>
</dbReference>
<dbReference type="Pfam" id="PF07833">
    <property type="entry name" value="Cu_amine_oxidN1"/>
    <property type="match status" value="1"/>
</dbReference>
<evidence type="ECO:0000313" key="8">
    <source>
        <dbReference type="Proteomes" id="UP000269097"/>
    </source>
</evidence>